<dbReference type="EMBL" id="DUHT01000012">
    <property type="protein sequence ID" value="HIH64280.1"/>
    <property type="molecule type" value="Genomic_DNA"/>
</dbReference>
<name>A0A7J4MVE1_METTF</name>
<evidence type="ECO:0000256" key="2">
    <source>
        <dbReference type="ARBA" id="ARBA00034617"/>
    </source>
</evidence>
<gene>
    <name evidence="7" type="ORF">HA285_01535</name>
</gene>
<dbReference type="InterPro" id="IPR027417">
    <property type="entry name" value="P-loop_NTPase"/>
</dbReference>
<dbReference type="InterPro" id="IPR008571">
    <property type="entry name" value="HerA-like"/>
</dbReference>
<dbReference type="InterPro" id="IPR018538">
    <property type="entry name" value="HerA_barrel_dom"/>
</dbReference>
<dbReference type="Proteomes" id="UP000538031">
    <property type="component" value="Unassembled WGS sequence"/>
</dbReference>
<dbReference type="PANTHER" id="PTHR42957">
    <property type="entry name" value="HELICASE MJ1565-RELATED"/>
    <property type="match status" value="1"/>
</dbReference>
<keyword evidence="7" id="KW-0067">ATP-binding</keyword>
<dbReference type="GO" id="GO:0005524">
    <property type="term" value="F:ATP binding"/>
    <property type="evidence" value="ECO:0007669"/>
    <property type="project" value="UniProtKB-KW"/>
</dbReference>
<evidence type="ECO:0000256" key="3">
    <source>
        <dbReference type="ARBA" id="ARBA00048954"/>
    </source>
</evidence>
<accession>A0A7J4MVE1</accession>
<dbReference type="AlphaFoldDB" id="A0A7J4MVE1"/>
<dbReference type="SUPFAM" id="SSF52540">
    <property type="entry name" value="P-loop containing nucleoside triphosphate hydrolases"/>
    <property type="match status" value="1"/>
</dbReference>
<evidence type="ECO:0000259" key="5">
    <source>
        <dbReference type="Pfam" id="PF01935"/>
    </source>
</evidence>
<dbReference type="Gene3D" id="3.40.50.300">
    <property type="entry name" value="P-loop containing nucleotide triphosphate hydrolases"/>
    <property type="match status" value="2"/>
</dbReference>
<evidence type="ECO:0000313" key="7">
    <source>
        <dbReference type="EMBL" id="HIH64280.1"/>
    </source>
</evidence>
<dbReference type="InterPro" id="IPR002789">
    <property type="entry name" value="HerA_central"/>
</dbReference>
<evidence type="ECO:0000256" key="1">
    <source>
        <dbReference type="ARBA" id="ARBA00007816"/>
    </source>
</evidence>
<proteinExistence type="inferred from homology"/>
<evidence type="ECO:0000313" key="8">
    <source>
        <dbReference type="Proteomes" id="UP000538031"/>
    </source>
</evidence>
<dbReference type="GO" id="GO:0043138">
    <property type="term" value="F:3'-5' DNA helicase activity"/>
    <property type="evidence" value="ECO:0007669"/>
    <property type="project" value="UniProtKB-EC"/>
</dbReference>
<evidence type="ECO:0000259" key="6">
    <source>
        <dbReference type="Pfam" id="PF09378"/>
    </source>
</evidence>
<dbReference type="PANTHER" id="PTHR42957:SF1">
    <property type="entry name" value="HELICASE MJ1565-RELATED"/>
    <property type="match status" value="1"/>
</dbReference>
<reference evidence="8" key="1">
    <citation type="journal article" date="2020" name="bioRxiv">
        <title>A rank-normalized archaeal taxonomy based on genome phylogeny resolves widespread incomplete and uneven classifications.</title>
        <authorList>
            <person name="Rinke C."/>
            <person name="Chuvochina M."/>
            <person name="Mussig A.J."/>
            <person name="Chaumeil P.-A."/>
            <person name="Waite D.W."/>
            <person name="Whitman W.B."/>
            <person name="Parks D.H."/>
            <person name="Hugenholtz P."/>
        </authorList>
    </citation>
    <scope>NUCLEOTIDE SEQUENCE [LARGE SCALE GENOMIC DNA]</scope>
</reference>
<keyword evidence="7" id="KW-0547">Nucleotide-binding</keyword>
<comment type="catalytic activity">
    <reaction evidence="2">
        <text>Couples ATP hydrolysis with the unwinding of duplex DNA by translocating in the 3'-5' direction.</text>
        <dbReference type="EC" id="5.6.2.4"/>
    </reaction>
</comment>
<comment type="catalytic activity">
    <reaction evidence="3">
        <text>ATP + H2O = ADP + phosphate + H(+)</text>
        <dbReference type="Rhea" id="RHEA:13065"/>
        <dbReference type="ChEBI" id="CHEBI:15377"/>
        <dbReference type="ChEBI" id="CHEBI:15378"/>
        <dbReference type="ChEBI" id="CHEBI:30616"/>
        <dbReference type="ChEBI" id="CHEBI:43474"/>
        <dbReference type="ChEBI" id="CHEBI:456216"/>
        <dbReference type="EC" id="5.6.2.3"/>
    </reaction>
</comment>
<dbReference type="GO" id="GO:0043139">
    <property type="term" value="F:5'-3' DNA helicase activity"/>
    <property type="evidence" value="ECO:0007669"/>
    <property type="project" value="UniProtKB-EC"/>
</dbReference>
<dbReference type="GeneID" id="82297002"/>
<feature type="domain" description="Helicase HerA central" evidence="5">
    <location>
        <begin position="130"/>
        <end position="352"/>
    </location>
</feature>
<protein>
    <submittedName>
        <fullName evidence="7">ATP-binding protein</fullName>
    </submittedName>
</protein>
<sequence>METAGQIIGGETAAVLIRQKAGEPIELGDLLVAEGEGYTILQVKDLRYSSQIPQGMRELASGFNLEGYGREVELLEPELRNYIIAEARPILHVRDGQPMIPKRLPRFFREVRRIREGDLDFLERPGNPVFLGNVRSGSKVLDTPVYVDAVDAITHHILIPATTGRGKSNLVKVMLWSLAEMDRVGILVLDPHDEYYGRNEAGLGRHPSDNVVYYSPDAPVGGNTLTINLRSLRPEHFEGIIPFTQAQEQAIARYYNEYGDGWILKIVEGEELPGVQPVTLNVLRRIFDVILGVHLDDGKIKSRGGVFRERGGESTIKDIAASLEDGKIVVVDTSRLMGEAELLVGSVISAEIFRRYQQYKATGELRRKPVIGIVIEEAPRVLGKEVIERQGNNIYSTIAREGRKFNIGLIAITQLVSLIPRTVLANMNTKIILGNEMAQERAEIIGSASQDLSADNRTIASLDKGEAIVSSIFTKFAVPVKIPLFEEFIESAGLESEDTDDDMIEFIG</sequence>
<organism evidence="7 8">
    <name type="scientific">Methanothermobacter thermautotrophicus</name>
    <name type="common">Methanobacterium thermoformicicum</name>
    <dbReference type="NCBI Taxonomy" id="145262"/>
    <lineage>
        <taxon>Archaea</taxon>
        <taxon>Methanobacteriati</taxon>
        <taxon>Methanobacteriota</taxon>
        <taxon>Methanomada group</taxon>
        <taxon>Methanobacteria</taxon>
        <taxon>Methanobacteriales</taxon>
        <taxon>Methanobacteriaceae</taxon>
        <taxon>Methanothermobacter</taxon>
    </lineage>
</organism>
<dbReference type="RefSeq" id="WP_269889780.1">
    <property type="nucleotide sequence ID" value="NZ_CP064324.1"/>
</dbReference>
<dbReference type="Pfam" id="PF09378">
    <property type="entry name" value="HAS-barrel"/>
    <property type="match status" value="1"/>
</dbReference>
<comment type="similarity">
    <text evidence="1">Belongs to the HerA family.</text>
</comment>
<comment type="catalytic activity">
    <reaction evidence="4">
        <text>ATP + H2O = ADP + phosphate + H(+)</text>
        <dbReference type="Rhea" id="RHEA:13065"/>
        <dbReference type="ChEBI" id="CHEBI:15377"/>
        <dbReference type="ChEBI" id="CHEBI:15378"/>
        <dbReference type="ChEBI" id="CHEBI:30616"/>
        <dbReference type="ChEBI" id="CHEBI:43474"/>
        <dbReference type="ChEBI" id="CHEBI:456216"/>
        <dbReference type="EC" id="5.6.2.4"/>
    </reaction>
</comment>
<feature type="domain" description="Helicase HerA barrel" evidence="6">
    <location>
        <begin position="5"/>
        <end position="93"/>
    </location>
</feature>
<evidence type="ECO:0000256" key="4">
    <source>
        <dbReference type="ARBA" id="ARBA00048988"/>
    </source>
</evidence>
<comment type="caution">
    <text evidence="7">The sequence shown here is derived from an EMBL/GenBank/DDBJ whole genome shotgun (WGS) entry which is preliminary data.</text>
</comment>
<dbReference type="Pfam" id="PF01935">
    <property type="entry name" value="DUF87"/>
    <property type="match status" value="1"/>
</dbReference>